<accession>A0A0C6P7K2</accession>
<dbReference type="SUPFAM" id="SSF52210">
    <property type="entry name" value="Succinyl-CoA synthetase domains"/>
    <property type="match status" value="2"/>
</dbReference>
<dbReference type="FunFam" id="3.30.1490.20:FF:000020">
    <property type="entry name" value="Protein lysine acetyltransferase"/>
    <property type="match status" value="1"/>
</dbReference>
<dbReference type="GO" id="GO:0005524">
    <property type="term" value="F:ATP binding"/>
    <property type="evidence" value="ECO:0007669"/>
    <property type="project" value="UniProtKB-UniRule"/>
</dbReference>
<dbReference type="InterPro" id="IPR051538">
    <property type="entry name" value="Acyl-CoA_Synth/Transferase"/>
</dbReference>
<dbReference type="InterPro" id="IPR032875">
    <property type="entry name" value="Succ_CoA_lig_flav_dom"/>
</dbReference>
<dbReference type="Proteomes" id="UP000007564">
    <property type="component" value="Chromosome"/>
</dbReference>
<evidence type="ECO:0000313" key="7">
    <source>
        <dbReference type="EMBL" id="CCJ55539.1"/>
    </source>
</evidence>
<protein>
    <submittedName>
        <fullName evidence="7">Putative acetyl-CoA synthetase</fullName>
        <ecNumber evidence="7">6.2.1.13</ecNumber>
    </submittedName>
</protein>
<dbReference type="Pfam" id="PF13380">
    <property type="entry name" value="CoA_binding_2"/>
    <property type="match status" value="1"/>
</dbReference>
<evidence type="ECO:0000256" key="4">
    <source>
        <dbReference type="ARBA" id="ARBA00060888"/>
    </source>
</evidence>
<keyword evidence="3 5" id="KW-0067">ATP-binding</keyword>
<reference evidence="7 8" key="1">
    <citation type="journal article" date="2012" name="BMC Genomics">
        <title>Comparative genomics of the classical Bordetella subspecies: the evolution and exchange of virulence-associated diversity amongst closely related pathogens.</title>
        <authorList>
            <person name="Park J."/>
            <person name="Zhang Y."/>
            <person name="Buboltz A.M."/>
            <person name="Zhang X."/>
            <person name="Schuster S.C."/>
            <person name="Ahuja U."/>
            <person name="Liu M."/>
            <person name="Miller J.F."/>
            <person name="Sebaihia M."/>
            <person name="Bentley S.D."/>
            <person name="Parkhill J."/>
            <person name="Harvill E.T."/>
        </authorList>
    </citation>
    <scope>NUCLEOTIDE SEQUENCE [LARGE SCALE GENOMIC DNA]</scope>
    <source>
        <strain evidence="7 8">253</strain>
    </source>
</reference>
<proteinExistence type="inferred from homology"/>
<dbReference type="InterPro" id="IPR036291">
    <property type="entry name" value="NAD(P)-bd_dom_sf"/>
</dbReference>
<dbReference type="Pfam" id="PF13549">
    <property type="entry name" value="ATP-grasp_5"/>
    <property type="match status" value="1"/>
</dbReference>
<dbReference type="GO" id="GO:0046872">
    <property type="term" value="F:metal ion binding"/>
    <property type="evidence" value="ECO:0007669"/>
    <property type="project" value="InterPro"/>
</dbReference>
<dbReference type="PANTHER" id="PTHR43334:SF1">
    <property type="entry name" value="3-HYDROXYPROPIONATE--COA LIGASE [ADP-FORMING]"/>
    <property type="match status" value="1"/>
</dbReference>
<gene>
    <name evidence="7" type="ORF">BN112_3625</name>
</gene>
<organism evidence="7 8">
    <name type="scientific">Bordetella bronchiseptica 253</name>
    <dbReference type="NCBI Taxonomy" id="568707"/>
    <lineage>
        <taxon>Bacteria</taxon>
        <taxon>Pseudomonadati</taxon>
        <taxon>Pseudomonadota</taxon>
        <taxon>Betaproteobacteria</taxon>
        <taxon>Burkholderiales</taxon>
        <taxon>Alcaligenaceae</taxon>
        <taxon>Bordetella</taxon>
    </lineage>
</organism>
<dbReference type="Gene3D" id="3.30.470.20">
    <property type="entry name" value="ATP-grasp fold, B domain"/>
    <property type="match status" value="1"/>
</dbReference>
<dbReference type="SUPFAM" id="SSF51735">
    <property type="entry name" value="NAD(P)-binding Rossmann-fold domains"/>
    <property type="match status" value="1"/>
</dbReference>
<name>A0A0C6P7K2_BORBO</name>
<dbReference type="InterPro" id="IPR003781">
    <property type="entry name" value="CoA-bd"/>
</dbReference>
<dbReference type="Gene3D" id="3.40.50.720">
    <property type="entry name" value="NAD(P)-binding Rossmann-like Domain"/>
    <property type="match status" value="1"/>
</dbReference>
<dbReference type="Pfam" id="PF13607">
    <property type="entry name" value="Succ_CoA_lig"/>
    <property type="match status" value="1"/>
</dbReference>
<dbReference type="OrthoDB" id="8664175at2"/>
<sequence>MDNASVSPGFARQPRLSVARIVAPGSIAVVGASDDLKKFGGRIIHYVTRNGYRGTVIPVNPRRAEVAGLPAVPSIGHLGPVDVAILALPVDMIEQAISECAAAGVGACVIVSAGFAELGAEGVARQDRIVRIAREAGMRLVGPNCMGIINPHHRMALTSSLVVEQGELLPGNIGLISQSGALMVSMYDRACREQIRFSACVSLGNQCDLEICDFFEYMIDDPLTRVITMYVEGFVDTGRFAELARRAQRAGKPVLLTKTGRTAAGAEAARSHTASLAGNYRALEALCEATGVTIVDDPDGMLQLAAILARFGRCAAEGVGIVSPSGGAIGIGVDRLSDVGIRLGRLDAASQQLLGTVMNPSHAFNPVDLGNRTTEEMSQLRTIVQAYNQAPDIGVIFVILTTSPHFEQVTLALGQAMARAGGKPVLFLVTPGAVADNCRTLLQDLGLPYVDRMDDAIRILRHYVPRADALPARDAPRPASWPMPEGAGRMLGARPGEPEVKALLRAYGIPLAQERFCRTADDAVEAARTIGFPVVLKAVSAQLVHKSDIGAVKLRLADEAAVRRAWSEIAQALSSQVDGAVLDGCLVAEMVAAQSELLVGAINDAQFGPMIMVGFGGVTVELVPDTQLAVAPVDTEQAIALLRRLKQWPLLDGYRGMPKADVAAVAEVVSRVSWLIADLREQVAELDINPLLIRAGDGKPVGVDARAAMLGPG</sequence>
<keyword evidence="1 7" id="KW-0436">Ligase</keyword>
<dbReference type="GO" id="GO:0043758">
    <property type="term" value="F:acetate-CoA ligase (ADP-forming) activity"/>
    <property type="evidence" value="ECO:0007669"/>
    <property type="project" value="UniProtKB-EC"/>
</dbReference>
<evidence type="ECO:0000259" key="6">
    <source>
        <dbReference type="PROSITE" id="PS50975"/>
    </source>
</evidence>
<evidence type="ECO:0000256" key="3">
    <source>
        <dbReference type="ARBA" id="ARBA00022840"/>
    </source>
</evidence>
<evidence type="ECO:0000256" key="1">
    <source>
        <dbReference type="ARBA" id="ARBA00022598"/>
    </source>
</evidence>
<dbReference type="SUPFAM" id="SSF56059">
    <property type="entry name" value="Glutathione synthetase ATP-binding domain-like"/>
    <property type="match status" value="1"/>
</dbReference>
<dbReference type="AlphaFoldDB" id="A0A0C6P7K2"/>
<feature type="domain" description="ATP-grasp" evidence="6">
    <location>
        <begin position="501"/>
        <end position="538"/>
    </location>
</feature>
<dbReference type="EMBL" id="HE965806">
    <property type="protein sequence ID" value="CCJ55539.1"/>
    <property type="molecule type" value="Genomic_DNA"/>
</dbReference>
<dbReference type="HOGENOM" id="CLU_007415_3_1_4"/>
<dbReference type="PANTHER" id="PTHR43334">
    <property type="entry name" value="ACETATE--COA LIGASE [ADP-FORMING]"/>
    <property type="match status" value="1"/>
</dbReference>
<dbReference type="KEGG" id="bbh:BN112_3625"/>
<keyword evidence="2 5" id="KW-0547">Nucleotide-binding</keyword>
<evidence type="ECO:0000256" key="5">
    <source>
        <dbReference type="PROSITE-ProRule" id="PRU00409"/>
    </source>
</evidence>
<comment type="similarity">
    <text evidence="4">In the N-terminal section; belongs to the acetate CoA ligase alpha subunit family.</text>
</comment>
<dbReference type="Gene3D" id="3.30.1490.20">
    <property type="entry name" value="ATP-grasp fold, A domain"/>
    <property type="match status" value="1"/>
</dbReference>
<dbReference type="RefSeq" id="WP_015064833.1">
    <property type="nucleotide sequence ID" value="NC_019382.1"/>
</dbReference>
<evidence type="ECO:0000256" key="2">
    <source>
        <dbReference type="ARBA" id="ARBA00022741"/>
    </source>
</evidence>
<dbReference type="SMART" id="SM00881">
    <property type="entry name" value="CoA_binding"/>
    <property type="match status" value="1"/>
</dbReference>
<dbReference type="InterPro" id="IPR016102">
    <property type="entry name" value="Succinyl-CoA_synth-like"/>
</dbReference>
<dbReference type="InterPro" id="IPR013815">
    <property type="entry name" value="ATP_grasp_subdomain_1"/>
</dbReference>
<dbReference type="EC" id="6.2.1.13" evidence="7"/>
<dbReference type="Gene3D" id="3.40.50.261">
    <property type="entry name" value="Succinyl-CoA synthetase domains"/>
    <property type="match status" value="2"/>
</dbReference>
<evidence type="ECO:0000313" key="8">
    <source>
        <dbReference type="Proteomes" id="UP000007564"/>
    </source>
</evidence>
<dbReference type="PROSITE" id="PS50975">
    <property type="entry name" value="ATP_GRASP"/>
    <property type="match status" value="1"/>
</dbReference>
<dbReference type="InterPro" id="IPR011761">
    <property type="entry name" value="ATP-grasp"/>
</dbReference>